<dbReference type="Gene3D" id="1.10.287.1490">
    <property type="match status" value="1"/>
</dbReference>
<dbReference type="PANTHER" id="PTHR18947">
    <property type="entry name" value="HOOK PROTEINS"/>
    <property type="match status" value="1"/>
</dbReference>
<gene>
    <name evidence="7" type="ORF">FN846DRAFT_936382</name>
</gene>
<dbReference type="InterPro" id="IPR008636">
    <property type="entry name" value="Hook_C"/>
</dbReference>
<comment type="caution">
    <text evidence="7">The sequence shown here is derived from an EMBL/GenBank/DDBJ whole genome shotgun (WGS) entry which is preliminary data.</text>
</comment>
<feature type="domain" description="Hook C-terminal" evidence="5">
    <location>
        <begin position="238"/>
        <end position="618"/>
    </location>
</feature>
<feature type="coiled-coil region" evidence="4">
    <location>
        <begin position="386"/>
        <end position="706"/>
    </location>
</feature>
<dbReference type="Proteomes" id="UP000326924">
    <property type="component" value="Unassembled WGS sequence"/>
</dbReference>
<dbReference type="GO" id="GO:0005737">
    <property type="term" value="C:cytoplasm"/>
    <property type="evidence" value="ECO:0007669"/>
    <property type="project" value="UniProtKB-SubCell"/>
</dbReference>
<keyword evidence="8" id="KW-1185">Reference proteome</keyword>
<evidence type="ECO:0000256" key="2">
    <source>
        <dbReference type="ARBA" id="ARBA00022490"/>
    </source>
</evidence>
<feature type="coiled-coil region" evidence="4">
    <location>
        <begin position="746"/>
        <end position="796"/>
    </location>
</feature>
<evidence type="ECO:0000313" key="8">
    <source>
        <dbReference type="Proteomes" id="UP000326924"/>
    </source>
</evidence>
<dbReference type="Pfam" id="PF05622">
    <property type="entry name" value="HOOK"/>
    <property type="match status" value="1"/>
</dbReference>
<dbReference type="CDD" id="cd22211">
    <property type="entry name" value="HkD_SF"/>
    <property type="match status" value="1"/>
</dbReference>
<evidence type="ECO:0000259" key="6">
    <source>
        <dbReference type="Pfam" id="PF19047"/>
    </source>
</evidence>
<dbReference type="Gene3D" id="1.10.418.10">
    <property type="entry name" value="Calponin-like domain"/>
    <property type="match status" value="1"/>
</dbReference>
<dbReference type="GO" id="GO:0031122">
    <property type="term" value="P:cytoplasmic microtubule organization"/>
    <property type="evidence" value="ECO:0007669"/>
    <property type="project" value="InterPro"/>
</dbReference>
<evidence type="ECO:0000256" key="1">
    <source>
        <dbReference type="ARBA" id="ARBA00004496"/>
    </source>
</evidence>
<reference evidence="7 8" key="1">
    <citation type="submission" date="2019-09" db="EMBL/GenBank/DDBJ databases">
        <title>Draft genome of the ectomycorrhizal ascomycete Sphaerosporella brunnea.</title>
        <authorList>
            <consortium name="DOE Joint Genome Institute"/>
            <person name="Benucci G.M."/>
            <person name="Marozzi G."/>
            <person name="Antonielli L."/>
            <person name="Sanchez S."/>
            <person name="Marco P."/>
            <person name="Wang X."/>
            <person name="Falini L.B."/>
            <person name="Barry K."/>
            <person name="Haridas S."/>
            <person name="Lipzen A."/>
            <person name="Labutti K."/>
            <person name="Grigoriev I.V."/>
            <person name="Murat C."/>
            <person name="Martin F."/>
            <person name="Albertini E."/>
            <person name="Donnini D."/>
            <person name="Bonito G."/>
        </authorList>
    </citation>
    <scope>NUCLEOTIDE SEQUENCE [LARGE SCALE GENOMIC DNA]</scope>
    <source>
        <strain evidence="7 8">Sb_GMNB300</strain>
    </source>
</reference>
<dbReference type="InterPro" id="IPR043936">
    <property type="entry name" value="HOOK_N"/>
</dbReference>
<keyword evidence="3 4" id="KW-0175">Coiled coil</keyword>
<feature type="coiled-coil region" evidence="4">
    <location>
        <begin position="241"/>
        <end position="327"/>
    </location>
</feature>
<comment type="subcellular location">
    <subcellularLocation>
        <location evidence="1">Cytoplasm</location>
    </subcellularLocation>
</comment>
<evidence type="ECO:0000256" key="3">
    <source>
        <dbReference type="ARBA" id="ARBA00023054"/>
    </source>
</evidence>
<dbReference type="OrthoDB" id="2129491at2759"/>
<keyword evidence="2" id="KW-0963">Cytoplasm</keyword>
<dbReference type="PANTHER" id="PTHR18947:SF28">
    <property type="entry name" value="GIRDIN, ISOFORM A"/>
    <property type="match status" value="1"/>
</dbReference>
<dbReference type="AlphaFoldDB" id="A0A5J5F4K3"/>
<evidence type="ECO:0000259" key="5">
    <source>
        <dbReference type="Pfam" id="PF05622"/>
    </source>
</evidence>
<dbReference type="Pfam" id="PF19047">
    <property type="entry name" value="HOOK_N"/>
    <property type="match status" value="1"/>
</dbReference>
<dbReference type="GO" id="GO:0008017">
    <property type="term" value="F:microtubule binding"/>
    <property type="evidence" value="ECO:0007669"/>
    <property type="project" value="InterPro"/>
</dbReference>
<dbReference type="GO" id="GO:0005815">
    <property type="term" value="C:microtubule organizing center"/>
    <property type="evidence" value="ECO:0007669"/>
    <property type="project" value="TreeGrafter"/>
</dbReference>
<sequence length="844" mass="94920">MRARRRDSASAGRRRSYFGSGVLNTSKQLTAGVEQQLTPPTTPHAHHKLPSPSFSAPKTAAFTMGSERAVAAALVDWFNSCSINPKIHSLNDLADGATIAKVLQDIDPGYFKGAPEHSGEGNGWLSKFQRLRKLHKDLSKYYTETLGHRLPSPAPNLTAIAKDANTEETIKLAKIIVATAVLSDRKEEYIAMIQELSPSSQTEMMNILNEMILLDQGEDGDDKTTESAAADIDQFRVEEELARLVGDRETVEAENKQLKRTVSSLESQLEEAQARILELQQSSGGSQSYDDRNDRLRFRVDELQDEVQKLEDKIFEKEEEISTQAHKISKLERMVDDLEPKAAAGMKYKDDLDEANHKIDKLSKAQNVAEKYRKKLESMGDLDQQMKTMEEQHARMFKDLRAAEESAKQVPGLKRTIEQYKKQVTKLEHECAEISRTKHALETEKQILLSKTDGAEYQKTRDQERIRNLEEKIRELESGLVAEAAEEYGGDLGSELVYSTRTKADMKLKIASLEAEIRHLKDSGGAGADNVVLKHMLEDATRARDKLEHDYLEANTAKLVAEAQLAVIQSGVASEGSEVMLKLRQNYLETQEQLSAAKLRISELEADLSTTKRALVTAQSDLSLVGKDQLETLDKLKGDANSDLKKLQTAHSELESKVKDLESDLRTKESLLEKVLLEKDALSTKMAEQKDALFEKEQALSDLKETVAAFEGSAEGRDGALEKHVRELQNKLEDRREKMTKSKAFIKKQNAKIKDLSDQLEAARAADSDEKLQAMQERYLELKRKKEEELELLERENLLMATAYHDQASRLQLNSVVLLRRSDAPASWLNKQRVALDGSILRRQ</sequence>
<evidence type="ECO:0000313" key="7">
    <source>
        <dbReference type="EMBL" id="KAA8911332.1"/>
    </source>
</evidence>
<dbReference type="EMBL" id="VXIS01000037">
    <property type="protein sequence ID" value="KAA8911332.1"/>
    <property type="molecule type" value="Genomic_DNA"/>
</dbReference>
<evidence type="ECO:0000256" key="4">
    <source>
        <dbReference type="SAM" id="Coils"/>
    </source>
</evidence>
<dbReference type="InterPro" id="IPR036872">
    <property type="entry name" value="CH_dom_sf"/>
</dbReference>
<proteinExistence type="predicted"/>
<dbReference type="GO" id="GO:0030705">
    <property type="term" value="P:cytoskeleton-dependent intracellular transport"/>
    <property type="evidence" value="ECO:0007669"/>
    <property type="project" value="InterPro"/>
</dbReference>
<organism evidence="7 8">
    <name type="scientific">Sphaerosporella brunnea</name>
    <dbReference type="NCBI Taxonomy" id="1250544"/>
    <lineage>
        <taxon>Eukaryota</taxon>
        <taxon>Fungi</taxon>
        <taxon>Dikarya</taxon>
        <taxon>Ascomycota</taxon>
        <taxon>Pezizomycotina</taxon>
        <taxon>Pezizomycetes</taxon>
        <taxon>Pezizales</taxon>
        <taxon>Pyronemataceae</taxon>
        <taxon>Sphaerosporella</taxon>
    </lineage>
</organism>
<dbReference type="InParanoid" id="A0A5J5F4K3"/>
<protein>
    <submittedName>
        <fullName evidence="7">HOOK protein-domain-containing protein</fullName>
    </submittedName>
</protein>
<feature type="domain" description="HOOK N-terminal" evidence="6">
    <location>
        <begin position="72"/>
        <end position="209"/>
    </location>
</feature>
<accession>A0A5J5F4K3</accession>
<dbReference type="SUPFAM" id="SSF116907">
    <property type="entry name" value="Hook domain"/>
    <property type="match status" value="1"/>
</dbReference>
<name>A0A5J5F4K3_9PEZI</name>
<dbReference type="GO" id="GO:0051959">
    <property type="term" value="F:dynein light intermediate chain binding"/>
    <property type="evidence" value="ECO:0007669"/>
    <property type="project" value="TreeGrafter"/>
</dbReference>